<proteinExistence type="predicted"/>
<evidence type="ECO:0000313" key="2">
    <source>
        <dbReference type="EMBL" id="NEW04647.1"/>
    </source>
</evidence>
<dbReference type="InterPro" id="IPR008964">
    <property type="entry name" value="Invasin/intimin_cell_adhesion"/>
</dbReference>
<evidence type="ECO:0000259" key="1">
    <source>
        <dbReference type="Pfam" id="PF02368"/>
    </source>
</evidence>
<name>A0A6G3ZTA2_9BACL</name>
<dbReference type="AlphaFoldDB" id="A0A6G3ZTA2"/>
<gene>
    <name evidence="2" type="ORF">GK047_01230</name>
</gene>
<sequence>MDNGSPVANPTITFTSSDPSVVSIDNQGRVIGIQMGQATITAKLMYHSSIVATIQITAVEMLTPTYTISVTGNSTIKVGQTASYVSHIYDNGTEVFDQSVQWSLRNEDHSNSIMGNITASIGNSLTLKAGSSSRYINKYIVLIATLTSDPTITIEKTIQLKSLL</sequence>
<dbReference type="InterPro" id="IPR003343">
    <property type="entry name" value="Big_2"/>
</dbReference>
<organism evidence="2">
    <name type="scientific">Paenibacillus sp. SYP-B3998</name>
    <dbReference type="NCBI Taxonomy" id="2678564"/>
    <lineage>
        <taxon>Bacteria</taxon>
        <taxon>Bacillati</taxon>
        <taxon>Bacillota</taxon>
        <taxon>Bacilli</taxon>
        <taxon>Bacillales</taxon>
        <taxon>Paenibacillaceae</taxon>
        <taxon>Paenibacillus</taxon>
    </lineage>
</organism>
<comment type="caution">
    <text evidence="2">The sequence shown here is derived from an EMBL/GenBank/DDBJ whole genome shotgun (WGS) entry which is preliminary data.</text>
</comment>
<dbReference type="EMBL" id="JAAIKC010000001">
    <property type="protein sequence ID" value="NEW04647.1"/>
    <property type="molecule type" value="Genomic_DNA"/>
</dbReference>
<feature type="domain" description="BIG2" evidence="1">
    <location>
        <begin position="7"/>
        <end position="42"/>
    </location>
</feature>
<dbReference type="Gene3D" id="2.60.40.1080">
    <property type="match status" value="1"/>
</dbReference>
<accession>A0A6G3ZTA2</accession>
<dbReference type="SUPFAM" id="SSF49373">
    <property type="entry name" value="Invasin/intimin cell-adhesion fragments"/>
    <property type="match status" value="1"/>
</dbReference>
<protein>
    <recommendedName>
        <fullName evidence="1">BIG2 domain-containing protein</fullName>
    </recommendedName>
</protein>
<dbReference type="Pfam" id="PF02368">
    <property type="entry name" value="Big_2"/>
    <property type="match status" value="1"/>
</dbReference>
<reference evidence="2" key="1">
    <citation type="submission" date="2020-02" db="EMBL/GenBank/DDBJ databases">
        <authorList>
            <person name="Shen X.-R."/>
            <person name="Zhang Y.-X."/>
        </authorList>
    </citation>
    <scope>NUCLEOTIDE SEQUENCE</scope>
    <source>
        <strain evidence="2">SYP-B3998</strain>
    </source>
</reference>